<dbReference type="AlphaFoldDB" id="A0A382K142"/>
<protein>
    <submittedName>
        <fullName evidence="1">Uncharacterized protein</fullName>
    </submittedName>
</protein>
<organism evidence="1">
    <name type="scientific">marine metagenome</name>
    <dbReference type="NCBI Taxonomy" id="408172"/>
    <lineage>
        <taxon>unclassified sequences</taxon>
        <taxon>metagenomes</taxon>
        <taxon>ecological metagenomes</taxon>
    </lineage>
</organism>
<accession>A0A382K142</accession>
<dbReference type="EMBL" id="UINC01077423">
    <property type="protein sequence ID" value="SVC17535.1"/>
    <property type="molecule type" value="Genomic_DNA"/>
</dbReference>
<reference evidence="1" key="1">
    <citation type="submission" date="2018-05" db="EMBL/GenBank/DDBJ databases">
        <authorList>
            <person name="Lanie J.A."/>
            <person name="Ng W.-L."/>
            <person name="Kazmierczak K.M."/>
            <person name="Andrzejewski T.M."/>
            <person name="Davidsen T.M."/>
            <person name="Wayne K.J."/>
            <person name="Tettelin H."/>
            <person name="Glass J.I."/>
            <person name="Rusch D."/>
            <person name="Podicherti R."/>
            <person name="Tsui H.-C.T."/>
            <person name="Winkler M.E."/>
        </authorList>
    </citation>
    <scope>NUCLEOTIDE SEQUENCE</scope>
</reference>
<feature type="non-terminal residue" evidence="1">
    <location>
        <position position="113"/>
    </location>
</feature>
<evidence type="ECO:0000313" key="1">
    <source>
        <dbReference type="EMBL" id="SVC17535.1"/>
    </source>
</evidence>
<name>A0A382K142_9ZZZZ</name>
<proteinExistence type="predicted"/>
<gene>
    <name evidence="1" type="ORF">METZ01_LOCUS270389</name>
</gene>
<sequence length="113" mass="12918">MSEMFFNRKNNLISLCYGFLVGLFISVSTPIFSANFDVNEAINTLSLLQGQLDKEQVTEREIKDIREQALNLRVQALECVDEVQPQVETLNLEVEALQQINPEVDIEIFDRLA</sequence>